<sequence length="92" mass="9554">MQKLSARSDAGADAKPEPRWDACDSDFVERGNRAGYACGIAYDRDASGATTSASSLGASRCGGSAAATSSATSRPIDRSGRHYRDGYSDRTA</sequence>
<feature type="region of interest" description="Disordered" evidence="1">
    <location>
        <begin position="48"/>
        <end position="92"/>
    </location>
</feature>
<feature type="region of interest" description="Disordered" evidence="1">
    <location>
        <begin position="1"/>
        <end position="24"/>
    </location>
</feature>
<proteinExistence type="predicted"/>
<name>A0A7Y9T3F1_9BACT</name>
<reference evidence="2 3" key="1">
    <citation type="submission" date="2020-07" db="EMBL/GenBank/DDBJ databases">
        <title>Genomic Encyclopedia of Type Strains, Phase IV (KMG-V): Genome sequencing to study the core and pangenomes of soil and plant-associated prokaryotes.</title>
        <authorList>
            <person name="Whitman W."/>
        </authorList>
    </citation>
    <scope>NUCLEOTIDE SEQUENCE [LARGE SCALE GENOMIC DNA]</scope>
    <source>
        <strain evidence="2 3">M8UP30</strain>
    </source>
</reference>
<accession>A0A7Y9T3F1</accession>
<gene>
    <name evidence="2" type="ORF">HDF12_002700</name>
</gene>
<protein>
    <submittedName>
        <fullName evidence="2">Uncharacterized protein</fullName>
    </submittedName>
</protein>
<feature type="compositionally biased region" description="Low complexity" evidence="1">
    <location>
        <begin position="48"/>
        <end position="74"/>
    </location>
</feature>
<evidence type="ECO:0000313" key="2">
    <source>
        <dbReference type="EMBL" id="NYF52301.1"/>
    </source>
</evidence>
<organism evidence="2 3">
    <name type="scientific">Tunturiibacter lichenicola</name>
    <dbReference type="NCBI Taxonomy" id="2051959"/>
    <lineage>
        <taxon>Bacteria</taxon>
        <taxon>Pseudomonadati</taxon>
        <taxon>Acidobacteriota</taxon>
        <taxon>Terriglobia</taxon>
        <taxon>Terriglobales</taxon>
        <taxon>Acidobacteriaceae</taxon>
        <taxon>Tunturiibacter</taxon>
    </lineage>
</organism>
<dbReference type="EMBL" id="JACCCV010000002">
    <property type="protein sequence ID" value="NYF52301.1"/>
    <property type="molecule type" value="Genomic_DNA"/>
</dbReference>
<feature type="compositionally biased region" description="Basic and acidic residues" evidence="1">
    <location>
        <begin position="75"/>
        <end position="92"/>
    </location>
</feature>
<dbReference type="AlphaFoldDB" id="A0A7Y9T3F1"/>
<comment type="caution">
    <text evidence="2">The sequence shown here is derived from an EMBL/GenBank/DDBJ whole genome shotgun (WGS) entry which is preliminary data.</text>
</comment>
<feature type="compositionally biased region" description="Basic and acidic residues" evidence="1">
    <location>
        <begin position="10"/>
        <end position="24"/>
    </location>
</feature>
<evidence type="ECO:0000256" key="1">
    <source>
        <dbReference type="SAM" id="MobiDB-lite"/>
    </source>
</evidence>
<evidence type="ECO:0000313" key="3">
    <source>
        <dbReference type="Proteomes" id="UP000534186"/>
    </source>
</evidence>
<dbReference type="Proteomes" id="UP000534186">
    <property type="component" value="Unassembled WGS sequence"/>
</dbReference>